<gene>
    <name evidence="10" type="ORF">JOC83_002454</name>
</gene>
<dbReference type="InterPro" id="IPR057336">
    <property type="entry name" value="GerAC_N"/>
</dbReference>
<dbReference type="InterPro" id="IPR046953">
    <property type="entry name" value="Spore_GerAC-like_C"/>
</dbReference>
<dbReference type="Pfam" id="PF05504">
    <property type="entry name" value="Spore_GerAC"/>
    <property type="match status" value="1"/>
</dbReference>
<evidence type="ECO:0000256" key="1">
    <source>
        <dbReference type="ARBA" id="ARBA00004635"/>
    </source>
</evidence>
<keyword evidence="4" id="KW-0732">Signal</keyword>
<evidence type="ECO:0000256" key="5">
    <source>
        <dbReference type="ARBA" id="ARBA00023136"/>
    </source>
</evidence>
<dbReference type="InterPro" id="IPR008844">
    <property type="entry name" value="Spore_GerAC-like"/>
</dbReference>
<reference evidence="10 11" key="1">
    <citation type="submission" date="2021-01" db="EMBL/GenBank/DDBJ databases">
        <title>Genomic Encyclopedia of Type Strains, Phase IV (KMG-IV): sequencing the most valuable type-strain genomes for metagenomic binning, comparative biology and taxonomic classification.</title>
        <authorList>
            <person name="Goeker M."/>
        </authorList>
    </citation>
    <scope>NUCLEOTIDE SEQUENCE [LARGE SCALE GENOMIC DNA]</scope>
    <source>
        <strain evidence="10 11">DSM 104297</strain>
    </source>
</reference>
<dbReference type="Pfam" id="PF25198">
    <property type="entry name" value="Spore_GerAC_N"/>
    <property type="match status" value="1"/>
</dbReference>
<evidence type="ECO:0000259" key="9">
    <source>
        <dbReference type="Pfam" id="PF25198"/>
    </source>
</evidence>
<evidence type="ECO:0000256" key="6">
    <source>
        <dbReference type="ARBA" id="ARBA00023139"/>
    </source>
</evidence>
<dbReference type="PANTHER" id="PTHR35789:SF1">
    <property type="entry name" value="SPORE GERMINATION PROTEIN B3"/>
    <property type="match status" value="1"/>
</dbReference>
<keyword evidence="11" id="KW-1185">Reference proteome</keyword>
<evidence type="ECO:0000256" key="7">
    <source>
        <dbReference type="ARBA" id="ARBA00023288"/>
    </source>
</evidence>
<name>A0ABS2QVV4_9BACI</name>
<protein>
    <submittedName>
        <fullName evidence="10">Ger(X)C family germination protein</fullName>
    </submittedName>
</protein>
<comment type="similarity">
    <text evidence="2">Belongs to the GerABKC lipoprotein family.</text>
</comment>
<comment type="subcellular location">
    <subcellularLocation>
        <location evidence="1">Membrane</location>
        <topology evidence="1">Lipid-anchor</topology>
    </subcellularLocation>
</comment>
<dbReference type="Proteomes" id="UP000809829">
    <property type="component" value="Unassembled WGS sequence"/>
</dbReference>
<feature type="domain" description="Spore germination protein N-terminal" evidence="9">
    <location>
        <begin position="20"/>
        <end position="187"/>
    </location>
</feature>
<keyword evidence="3" id="KW-0309">Germination</keyword>
<proteinExistence type="inferred from homology"/>
<dbReference type="Gene3D" id="3.30.300.210">
    <property type="entry name" value="Nutrient germinant receptor protein C, domain 3"/>
    <property type="match status" value="1"/>
</dbReference>
<evidence type="ECO:0000256" key="4">
    <source>
        <dbReference type="ARBA" id="ARBA00022729"/>
    </source>
</evidence>
<evidence type="ECO:0000259" key="8">
    <source>
        <dbReference type="Pfam" id="PF05504"/>
    </source>
</evidence>
<evidence type="ECO:0000256" key="2">
    <source>
        <dbReference type="ARBA" id="ARBA00007886"/>
    </source>
</evidence>
<dbReference type="PANTHER" id="PTHR35789">
    <property type="entry name" value="SPORE GERMINATION PROTEIN B3"/>
    <property type="match status" value="1"/>
</dbReference>
<dbReference type="EMBL" id="JAFBFC010000004">
    <property type="protein sequence ID" value="MBM7703605.1"/>
    <property type="molecule type" value="Genomic_DNA"/>
</dbReference>
<keyword evidence="6" id="KW-0564">Palmitate</keyword>
<organism evidence="10 11">
    <name type="scientific">Priestia iocasae</name>
    <dbReference type="NCBI Taxonomy" id="2291674"/>
    <lineage>
        <taxon>Bacteria</taxon>
        <taxon>Bacillati</taxon>
        <taxon>Bacillota</taxon>
        <taxon>Bacilli</taxon>
        <taxon>Bacillales</taxon>
        <taxon>Bacillaceae</taxon>
        <taxon>Priestia</taxon>
    </lineage>
</organism>
<sequence>MKRTGIGLFLLVFLLSGCWDQKTLKDTIFISSAAFEKKEQDEIQATISIHSYTSKENEPISKVFTVVGLSPREGRMKLNQQVSGALMSAKNRVLLIQDDLAKDGILKVSDVLYRTPESPLSAKYAIVKGSPSEIVYLQKVGNELIGEYLAGIIHTAENSSSVPNETIQTICTVLFDEGKGLALPYIEMNKKNQAANVVGTALFHDDKFSGVTLNAMQSRMALLLSDRKGKHLMMSDNVVVNGEKNTASYNVISSKVRLKIKKDPVDVVSVQIPLKVKVEITEFTYNDLTKKKVKTVEKKLEAILQKRAENVVDKLQEANCDFLEIGRELMAYHPKEWKKLDWKSDYPELSIKPKVSVQIIHKGIIN</sequence>
<keyword evidence="5" id="KW-0472">Membrane</keyword>
<comment type="caution">
    <text evidence="10">The sequence shown here is derived from an EMBL/GenBank/DDBJ whole genome shotgun (WGS) entry which is preliminary data.</text>
</comment>
<feature type="domain" description="Spore germination GerAC-like C-terminal" evidence="8">
    <location>
        <begin position="199"/>
        <end position="363"/>
    </location>
</feature>
<dbReference type="InterPro" id="IPR038501">
    <property type="entry name" value="Spore_GerAC_C_sf"/>
</dbReference>
<evidence type="ECO:0000313" key="10">
    <source>
        <dbReference type="EMBL" id="MBM7703605.1"/>
    </source>
</evidence>
<keyword evidence="7" id="KW-0449">Lipoprotein</keyword>
<dbReference type="RefSeq" id="WP_205187571.1">
    <property type="nucleotide sequence ID" value="NZ_JAFBFC010000004.1"/>
</dbReference>
<accession>A0ABS2QVV4</accession>
<evidence type="ECO:0000313" key="11">
    <source>
        <dbReference type="Proteomes" id="UP000809829"/>
    </source>
</evidence>
<evidence type="ECO:0000256" key="3">
    <source>
        <dbReference type="ARBA" id="ARBA00022544"/>
    </source>
</evidence>
<dbReference type="PROSITE" id="PS51257">
    <property type="entry name" value="PROKAR_LIPOPROTEIN"/>
    <property type="match status" value="1"/>
</dbReference>
<dbReference type="NCBIfam" id="TIGR02887">
    <property type="entry name" value="spore_ger_x_C"/>
    <property type="match status" value="1"/>
</dbReference>